<evidence type="ECO:0008006" key="5">
    <source>
        <dbReference type="Google" id="ProtNLM"/>
    </source>
</evidence>
<organism evidence="3 4">
    <name type="scientific">Aspergillus terreus (strain NIH 2624 / FGSC A1156)</name>
    <dbReference type="NCBI Taxonomy" id="341663"/>
    <lineage>
        <taxon>Eukaryota</taxon>
        <taxon>Fungi</taxon>
        <taxon>Dikarya</taxon>
        <taxon>Ascomycota</taxon>
        <taxon>Pezizomycotina</taxon>
        <taxon>Eurotiomycetes</taxon>
        <taxon>Eurotiomycetidae</taxon>
        <taxon>Eurotiales</taxon>
        <taxon>Aspergillaceae</taxon>
        <taxon>Aspergillus</taxon>
        <taxon>Aspergillus subgen. Circumdati</taxon>
    </lineage>
</organism>
<feature type="domain" description="AMP-binding enzyme C-terminal" evidence="2">
    <location>
        <begin position="400"/>
        <end position="475"/>
    </location>
</feature>
<sequence length="637" mass="69554">MEYAIATYALFKLGAILVPLNPSFNTVQVVSALSHLQASHLIISSESNLPRKEPRSNLPLLQHLVQDLGALKLQSALVPTLRNIILVDNASGRFDGSSYRSLTPYASVISEATADEAPLAPRGLSPHDIVNIQFTSGTTAMPKAACLSHRSILNNGAQIGDRMRLTPEDIVCCPPPLFHCFGSILGYMATATHGSAIVFPTESFNAKAALRAVQEEKCTALYGVPTMFLEELGLLQDGEVSSEGFQYLRTGIAAGSSIPAELMKKLHKTLNLTELTICYGMTETSPVSAMTTTDDPIEKRINTVGRLMPHVEAKVVDPADRSRTLPIGVRGELAVSGYLLMKEYWDDPERTTEVMFPDVKGKVWMHTGDEASMSPDGYVTITGRIKDLIIRGGENIHPLEIENCLLTCPGVADVSVVGVPDERYGEVVAAFVIPQEQNSEATQEDTIREWVRHGLSHHLGKNCRCVFHVQPLTRSSPEPYAQWISQLRGAMFVGFDAEFSVYGVHTEYSTHLSILLDMAHPIEWRTFYPTSQIPPPTPRMTSEPQLSGRRIQVAGAIGAGKTTFARRLGKALSIPVCELDSLFHESRAGGALSADDARRTVQALVESNDEWILDGKYVVAIPPEEFMLNQGTATGFS</sequence>
<accession>Q0CKM1</accession>
<reference evidence="4" key="1">
    <citation type="submission" date="2005-09" db="EMBL/GenBank/DDBJ databases">
        <title>Annotation of the Aspergillus terreus NIH2624 genome.</title>
        <authorList>
            <person name="Birren B.W."/>
            <person name="Lander E.S."/>
            <person name="Galagan J.E."/>
            <person name="Nusbaum C."/>
            <person name="Devon K."/>
            <person name="Henn M."/>
            <person name="Ma L.-J."/>
            <person name="Jaffe D.B."/>
            <person name="Butler J."/>
            <person name="Alvarez P."/>
            <person name="Gnerre S."/>
            <person name="Grabherr M."/>
            <person name="Kleber M."/>
            <person name="Mauceli E.W."/>
            <person name="Brockman W."/>
            <person name="Rounsley S."/>
            <person name="Young S.K."/>
            <person name="LaButti K."/>
            <person name="Pushparaj V."/>
            <person name="DeCaprio D."/>
            <person name="Crawford M."/>
            <person name="Koehrsen M."/>
            <person name="Engels R."/>
            <person name="Montgomery P."/>
            <person name="Pearson M."/>
            <person name="Howarth C."/>
            <person name="Larson L."/>
            <person name="Luoma S."/>
            <person name="White J."/>
            <person name="Alvarado L."/>
            <person name="Kodira C.D."/>
            <person name="Zeng Q."/>
            <person name="Oleary S."/>
            <person name="Yandava C."/>
            <person name="Denning D.W."/>
            <person name="Nierman W.C."/>
            <person name="Milne T."/>
            <person name="Madden K."/>
        </authorList>
    </citation>
    <scope>NUCLEOTIDE SEQUENCE [LARGE SCALE GENOMIC DNA]</scope>
    <source>
        <strain evidence="4">NIH 2624 / FGSC A1156</strain>
    </source>
</reference>
<dbReference type="SUPFAM" id="SSF52540">
    <property type="entry name" value="P-loop containing nucleoside triphosphate hydrolases"/>
    <property type="match status" value="1"/>
</dbReference>
<dbReference type="Pfam" id="PF13193">
    <property type="entry name" value="AMP-binding_C"/>
    <property type="match status" value="1"/>
</dbReference>
<dbReference type="SUPFAM" id="SSF56801">
    <property type="entry name" value="Acetyl-CoA synthetase-like"/>
    <property type="match status" value="1"/>
</dbReference>
<dbReference type="EMBL" id="CH476601">
    <property type="protein sequence ID" value="EAU33524.1"/>
    <property type="molecule type" value="Genomic_DNA"/>
</dbReference>
<dbReference type="InterPro" id="IPR042099">
    <property type="entry name" value="ANL_N_sf"/>
</dbReference>
<dbReference type="GO" id="GO:0031956">
    <property type="term" value="F:medium-chain fatty acid-CoA ligase activity"/>
    <property type="evidence" value="ECO:0007669"/>
    <property type="project" value="TreeGrafter"/>
</dbReference>
<dbReference type="Gene3D" id="3.40.50.300">
    <property type="entry name" value="P-loop containing nucleotide triphosphate hydrolases"/>
    <property type="match status" value="1"/>
</dbReference>
<dbReference type="Gene3D" id="3.30.300.30">
    <property type="match status" value="1"/>
</dbReference>
<dbReference type="Pfam" id="PF00501">
    <property type="entry name" value="AMP-binding"/>
    <property type="match status" value="1"/>
</dbReference>
<dbReference type="Proteomes" id="UP000007963">
    <property type="component" value="Unassembled WGS sequence"/>
</dbReference>
<evidence type="ECO:0000313" key="3">
    <source>
        <dbReference type="EMBL" id="EAU33524.1"/>
    </source>
</evidence>
<dbReference type="PANTHER" id="PTHR43201:SF30">
    <property type="entry name" value="AMP-DEPENDENT SYNTHETASE_LIGASE DOMAIN-CONTAINING PROTEIN"/>
    <property type="match status" value="1"/>
</dbReference>
<dbReference type="STRING" id="341663.Q0CKM1"/>
<dbReference type="VEuPathDB" id="FungiDB:ATEG_05763"/>
<feature type="domain" description="AMP-dependent synthetase/ligase" evidence="1">
    <location>
        <begin position="2"/>
        <end position="345"/>
    </location>
</feature>
<dbReference type="GO" id="GO:0006631">
    <property type="term" value="P:fatty acid metabolic process"/>
    <property type="evidence" value="ECO:0007669"/>
    <property type="project" value="TreeGrafter"/>
</dbReference>
<evidence type="ECO:0000259" key="1">
    <source>
        <dbReference type="Pfam" id="PF00501"/>
    </source>
</evidence>
<dbReference type="InterPro" id="IPR027417">
    <property type="entry name" value="P-loop_NTPase"/>
</dbReference>
<dbReference type="AlphaFoldDB" id="Q0CKM1"/>
<gene>
    <name evidence="3" type="ORF">ATEG_05763</name>
</gene>
<dbReference type="HOGENOM" id="CLU_000022_59_7_1"/>
<name>Q0CKM1_ASPTN</name>
<dbReference type="OMA" id="HIFWIDE"/>
<dbReference type="RefSeq" id="XP_001214941.1">
    <property type="nucleotide sequence ID" value="XM_001214941.1"/>
</dbReference>
<evidence type="ECO:0000313" key="4">
    <source>
        <dbReference type="Proteomes" id="UP000007963"/>
    </source>
</evidence>
<dbReference type="InterPro" id="IPR000873">
    <property type="entry name" value="AMP-dep_synth/lig_dom"/>
</dbReference>
<dbReference type="GeneID" id="4321714"/>
<dbReference type="InterPro" id="IPR025110">
    <property type="entry name" value="AMP-bd_C"/>
</dbReference>
<dbReference type="PANTHER" id="PTHR43201">
    <property type="entry name" value="ACYL-COA SYNTHETASE"/>
    <property type="match status" value="1"/>
</dbReference>
<dbReference type="Gene3D" id="3.40.50.12780">
    <property type="entry name" value="N-terminal domain of ligase-like"/>
    <property type="match status" value="1"/>
</dbReference>
<protein>
    <recommendedName>
        <fullName evidence="5">AMP-dependent synthetase/ligase domain-containing protein</fullName>
    </recommendedName>
</protein>
<dbReference type="eggNOG" id="KOG1177">
    <property type="taxonomic scope" value="Eukaryota"/>
</dbReference>
<dbReference type="InterPro" id="IPR045851">
    <property type="entry name" value="AMP-bd_C_sf"/>
</dbReference>
<evidence type="ECO:0000259" key="2">
    <source>
        <dbReference type="Pfam" id="PF13193"/>
    </source>
</evidence>
<proteinExistence type="predicted"/>
<dbReference type="OrthoDB" id="10253115at2759"/>